<feature type="domain" description="Reverse transcriptase" evidence="1">
    <location>
        <begin position="88"/>
        <end position="337"/>
    </location>
</feature>
<dbReference type="InterPro" id="IPR043502">
    <property type="entry name" value="DNA/RNA_pol_sf"/>
</dbReference>
<name>A0A2H9T2R7_9ZZZZ</name>
<protein>
    <recommendedName>
        <fullName evidence="1">Reverse transcriptase domain-containing protein</fullName>
    </recommendedName>
</protein>
<dbReference type="PANTHER" id="PTHR33332">
    <property type="entry name" value="REVERSE TRANSCRIPTASE DOMAIN-CONTAINING PROTEIN"/>
    <property type="match status" value="1"/>
</dbReference>
<dbReference type="SUPFAM" id="SSF56672">
    <property type="entry name" value="DNA/RNA polymerases"/>
    <property type="match status" value="1"/>
</dbReference>
<evidence type="ECO:0000313" key="2">
    <source>
        <dbReference type="EMBL" id="PJE77518.1"/>
    </source>
</evidence>
<organism evidence="2">
    <name type="scientific">invertebrate metagenome</name>
    <dbReference type="NCBI Taxonomy" id="1711999"/>
    <lineage>
        <taxon>unclassified sequences</taxon>
        <taxon>metagenomes</taxon>
        <taxon>organismal metagenomes</taxon>
    </lineage>
</organism>
<dbReference type="EMBL" id="NSIT01000538">
    <property type="protein sequence ID" value="PJE77518.1"/>
    <property type="molecule type" value="Genomic_DNA"/>
</dbReference>
<dbReference type="AlphaFoldDB" id="A0A2H9T2R7"/>
<comment type="caution">
    <text evidence="2">The sequence shown here is derived from an EMBL/GenBank/DDBJ whole genome shotgun (WGS) entry which is preliminary data.</text>
</comment>
<sequence length="548" mass="63544">MRDKDKAEVLAKFFSSVFTQEPLGDLPEFNKSNIVHPFEDIICTQQKVEKLLSDLNENKSQGPDIMHPKILKELRKHISKPLSEIFNKSLQDGKLPEAWKEANITAIFKKGSKSEAGNYRPVSLTSIVGKTLEKLVRDSIVNHMNINNLLSNKQFGFVSGRSTQLQLLMVLEEWTEIIDNGGQLDVVYMDFMKAFDKVPHRRLLEKIKGYGISDQVTNWIKDFLSNRCQRVLVNGESSKTYPVVSGIPQGSVLGPILFVIYINDLPEIPKSNSPLFADDTKLYREIRNNNDKDILQNDLSKLEQWSAKWLLKFHPNKCKVLSINSKEKRLYYMSGTTGEKLELESITSEKDIGVTVDENLNFRTHIQLGVNKANSILGLIRRTFTYLDEKMFKLLFKALVRPHLEYASSVWSPYKTRDIDLIENVQRRATKLIPGFKNLSYPERLQRLKLPTLEHRRNRGDLINVFKIVKNIYDERVTTNMFQMDTTSRTRGHSHKIFKKRCNLDIRKNFFSFRVVDVWNNLPQHVIDAEEVKQFEIALDNHWDNTNK</sequence>
<evidence type="ECO:0000259" key="1">
    <source>
        <dbReference type="PROSITE" id="PS50878"/>
    </source>
</evidence>
<proteinExistence type="predicted"/>
<gene>
    <name evidence="2" type="ORF">CI610_03557</name>
</gene>
<dbReference type="CDD" id="cd01650">
    <property type="entry name" value="RT_nLTR_like"/>
    <property type="match status" value="1"/>
</dbReference>
<reference evidence="2" key="1">
    <citation type="journal article" date="2017" name="Appl. Environ. Microbiol.">
        <title>Molecular characterization of an Endozoicomonas-like organism causing infection in king scallop Pecten maximus L.</title>
        <authorList>
            <person name="Cano I."/>
            <person name="van Aerle R."/>
            <person name="Ross S."/>
            <person name="Verner-Jeffreys D.W."/>
            <person name="Paley R.K."/>
            <person name="Rimmer G."/>
            <person name="Ryder D."/>
            <person name="Hooper P."/>
            <person name="Stone D."/>
            <person name="Feist S.W."/>
        </authorList>
    </citation>
    <scope>NUCLEOTIDE SEQUENCE</scope>
</reference>
<dbReference type="InterPro" id="IPR000477">
    <property type="entry name" value="RT_dom"/>
</dbReference>
<accession>A0A2H9T2R7</accession>
<dbReference type="Pfam" id="PF00078">
    <property type="entry name" value="RVT_1"/>
    <property type="match status" value="1"/>
</dbReference>
<dbReference type="PRINTS" id="PR01345">
    <property type="entry name" value="CERVTRCPTASE"/>
</dbReference>
<dbReference type="PROSITE" id="PS50878">
    <property type="entry name" value="RT_POL"/>
    <property type="match status" value="1"/>
</dbReference>